<dbReference type="Proteomes" id="UP000091956">
    <property type="component" value="Unassembled WGS sequence"/>
</dbReference>
<keyword evidence="3" id="KW-1185">Reference proteome</keyword>
<feature type="region of interest" description="Disordered" evidence="1">
    <location>
        <begin position="330"/>
        <end position="378"/>
    </location>
</feature>
<feature type="region of interest" description="Disordered" evidence="1">
    <location>
        <begin position="427"/>
        <end position="582"/>
    </location>
</feature>
<dbReference type="GeneID" id="28841452"/>
<feature type="compositionally biased region" description="Basic and acidic residues" evidence="1">
    <location>
        <begin position="220"/>
        <end position="234"/>
    </location>
</feature>
<dbReference type="STRING" id="342668.A0A1B8GCV4"/>
<reference evidence="3" key="2">
    <citation type="journal article" date="2018" name="Nat. Commun.">
        <title>Extreme sensitivity to ultraviolet light in the fungal pathogen causing white-nose syndrome of bats.</title>
        <authorList>
            <person name="Palmer J.M."/>
            <person name="Drees K.P."/>
            <person name="Foster J.T."/>
            <person name="Lindner D.L."/>
        </authorList>
    </citation>
    <scope>NUCLEOTIDE SEQUENCE [LARGE SCALE GENOMIC DNA]</scope>
    <source>
        <strain evidence="3">UAMH 10579</strain>
    </source>
</reference>
<feature type="compositionally biased region" description="Basic and acidic residues" evidence="1">
    <location>
        <begin position="832"/>
        <end position="850"/>
    </location>
</feature>
<feature type="compositionally biased region" description="Polar residues" evidence="1">
    <location>
        <begin position="189"/>
        <end position="219"/>
    </location>
</feature>
<protein>
    <submittedName>
        <fullName evidence="2">Uncharacterized protein</fullName>
    </submittedName>
</protein>
<dbReference type="AlphaFoldDB" id="A0A1B8GCV4"/>
<feature type="compositionally biased region" description="Basic and acidic residues" evidence="1">
    <location>
        <begin position="525"/>
        <end position="543"/>
    </location>
</feature>
<evidence type="ECO:0000313" key="3">
    <source>
        <dbReference type="Proteomes" id="UP000091956"/>
    </source>
</evidence>
<feature type="region of interest" description="Disordered" evidence="1">
    <location>
        <begin position="189"/>
        <end position="256"/>
    </location>
</feature>
<dbReference type="OrthoDB" id="5333304at2759"/>
<sequence>MAQGAITTAPSVAVAGLTRDELHEIQEYEKIIRFRDIVYSGAHPRIQIPPHLAGKSLVKPLSPSTVVTPSNQPPTPYSSTAPAAKTYTGRENGGDGDRLLDGKRLMAGRPTVALGKTNKSAINPILLEKSADLIKAEIQLHRQRLERSLRDQVDQRRISMKAASQTSESLPDFDLSDVLSKAFTIVHPSTASEAGQSQGGRTSASDSFDDNTFYSSQHNTPEHGRSPRGRRESGEVYTSAVAPLNAPDSGPSVVRYQDESPSFISKDVTPSNVVPGLQELARSQISAPPQSTSTLGAVGVNQSNELLKAATSNKPATDIARPVAEKQDFALTPHSNVSTPQGATPSRTEADERNRIAQGGPDAVPSQVASATSQKRRLTLEEPETVRNFNLSPVAPQPARVSPLATARAPVISQEAFTLQEEPILSPVHEAGPSSATGGMPKISKRAERRKGKGKSVDTGNNPASAIATPASPYIKPEPKSPSPFQSAPLPRPHKRQRQTMQQGAGLDYDEPAEDTIMMQPVAPRTRDVRPRPVQRSGERLGEAMEIDQPQRHRMARDEAPSRRIISQEIYRDPPSPAMYAVPYPQYEQRPVRASSRMVADTYYQEPPAYYREPPAAPGAVIEIDPSDRSLSPILMAPPPRMAPSRIVVDEYGRQYYTAAPNPPRQSVAPQPRIIDDNYYYDRPPPRAIRRPVQHAYEDDGVIYRRASPQYVPQRRVITLPENLAEPQYRQREYSTRPVATRPPPEEYAAPGDREPIEIRQREYSTRPPPARQPIDDYLRVAEAPPRRQPTHFEDQPPHEYLPQRVASVRPESFRHEMRGEYIPRAQSIRPEPIHREYAGSVRPEGRRGGGEVQSQILREYSVRPGEQEVVRREYLPARTMDEYQHQQQPMGRPMARRVVEEQEYIPWRPQEREVYGGGGGGEDTQRDVIYK</sequence>
<organism evidence="2 3">
    <name type="scientific">Pseudogymnoascus verrucosus</name>
    <dbReference type="NCBI Taxonomy" id="342668"/>
    <lineage>
        <taxon>Eukaryota</taxon>
        <taxon>Fungi</taxon>
        <taxon>Dikarya</taxon>
        <taxon>Ascomycota</taxon>
        <taxon>Pezizomycotina</taxon>
        <taxon>Leotiomycetes</taxon>
        <taxon>Thelebolales</taxon>
        <taxon>Thelebolaceae</taxon>
        <taxon>Pseudogymnoascus</taxon>
    </lineage>
</organism>
<name>A0A1B8GCV4_9PEZI</name>
<feature type="region of interest" description="Disordered" evidence="1">
    <location>
        <begin position="730"/>
        <end position="752"/>
    </location>
</feature>
<accession>A0A1B8GCV4</accession>
<proteinExistence type="predicted"/>
<feature type="region of interest" description="Disordered" evidence="1">
    <location>
        <begin position="64"/>
        <end position="99"/>
    </location>
</feature>
<dbReference type="EMBL" id="KV460251">
    <property type="protein sequence ID" value="OBT93666.1"/>
    <property type="molecule type" value="Genomic_DNA"/>
</dbReference>
<evidence type="ECO:0000313" key="2">
    <source>
        <dbReference type="EMBL" id="OBT93666.1"/>
    </source>
</evidence>
<feature type="compositionally biased region" description="Polar residues" evidence="1">
    <location>
        <begin position="333"/>
        <end position="347"/>
    </location>
</feature>
<feature type="region of interest" description="Disordered" evidence="1">
    <location>
        <begin position="910"/>
        <end position="932"/>
    </location>
</feature>
<feature type="region of interest" description="Disordered" evidence="1">
    <location>
        <begin position="827"/>
        <end position="854"/>
    </location>
</feature>
<evidence type="ECO:0000256" key="1">
    <source>
        <dbReference type="SAM" id="MobiDB-lite"/>
    </source>
</evidence>
<gene>
    <name evidence="2" type="ORF">VE01_08066</name>
</gene>
<dbReference type="RefSeq" id="XP_018127399.1">
    <property type="nucleotide sequence ID" value="XM_018277494.2"/>
</dbReference>
<reference evidence="2 3" key="1">
    <citation type="submission" date="2016-03" db="EMBL/GenBank/DDBJ databases">
        <title>Comparative genomics of Pseudogymnoascus destructans, the fungus causing white-nose syndrome of bats.</title>
        <authorList>
            <person name="Palmer J.M."/>
            <person name="Drees K.P."/>
            <person name="Foster J.T."/>
            <person name="Lindner D.L."/>
        </authorList>
    </citation>
    <scope>NUCLEOTIDE SEQUENCE [LARGE SCALE GENOMIC DNA]</scope>
    <source>
        <strain evidence="2 3">UAMH 10579</strain>
    </source>
</reference>
<feature type="compositionally biased region" description="Basic residues" evidence="1">
    <location>
        <begin position="443"/>
        <end position="454"/>
    </location>
</feature>